<reference evidence="8" key="1">
    <citation type="submission" date="2020-10" db="EMBL/GenBank/DDBJ databases">
        <title>Genomic Encyclopedia of Type Strains, Phase IV (KMG-IV): sequencing the most valuable type-strain genomes for metagenomic binning, comparative biology and taxonomic classification.</title>
        <authorList>
            <person name="Goeker M."/>
        </authorList>
    </citation>
    <scope>NUCLEOTIDE SEQUENCE</scope>
    <source>
        <strain evidence="8">DSM 13886</strain>
    </source>
</reference>
<dbReference type="InterPro" id="IPR044068">
    <property type="entry name" value="CB"/>
</dbReference>
<evidence type="ECO:0000256" key="2">
    <source>
        <dbReference type="ARBA" id="ARBA00022908"/>
    </source>
</evidence>
<dbReference type="Gene3D" id="1.10.443.10">
    <property type="entry name" value="Intergrase catalytic core"/>
    <property type="match status" value="1"/>
</dbReference>
<dbReference type="InterPro" id="IPR002104">
    <property type="entry name" value="Integrase_catalytic"/>
</dbReference>
<dbReference type="EC" id="3.6.4.12" evidence="8"/>
<sequence length="379" mass="43811">MRGGVRKRGKNWYYYFTMGEVDGKKQIVERVVGSDKKEAEKALRVAISEYENTGLHFEPSTITLADFMDYWYKEYGEVNLKHNTLLAYERAIRLQIKPALGKYRLKSLTPAILQAFVNDLYREGYSKSSLEIFASIVNNALKHAVHPWGYIKENPMQYVIMPKYDVRKSTEKDLKILPADSLRRISEYLTEGHPLAIPFHLGLHTGLRVSEVCGLMWKHIDLDRGTLTVEQALIRERDEWVYGTTKTASSERQIQLGSSIVNILKKHRIWLIKNKLKYGVHYTETDHVCVKECGSIITPNVIKYNTNKMKDKLAIDFNFHSLRHTHATMLMENGAKVKDIQARLGHSRSAITIDTYSHLTQKMQNESVDIFEKAMRDLE</sequence>
<keyword evidence="9" id="KW-1185">Reference proteome</keyword>
<dbReference type="Gene3D" id="1.10.150.130">
    <property type="match status" value="1"/>
</dbReference>
<evidence type="ECO:0000256" key="4">
    <source>
        <dbReference type="ARBA" id="ARBA00023172"/>
    </source>
</evidence>
<dbReference type="RefSeq" id="WP_192597506.1">
    <property type="nucleotide sequence ID" value="NZ_JADBEL010000003.1"/>
</dbReference>
<evidence type="ECO:0000256" key="1">
    <source>
        <dbReference type="ARBA" id="ARBA00008857"/>
    </source>
</evidence>
<dbReference type="GO" id="GO:0003678">
    <property type="term" value="F:DNA helicase activity"/>
    <property type="evidence" value="ECO:0007669"/>
    <property type="project" value="UniProtKB-EC"/>
</dbReference>
<evidence type="ECO:0000313" key="9">
    <source>
        <dbReference type="Proteomes" id="UP000658225"/>
    </source>
</evidence>
<dbReference type="GO" id="GO:0015074">
    <property type="term" value="P:DNA integration"/>
    <property type="evidence" value="ECO:0007669"/>
    <property type="project" value="UniProtKB-KW"/>
</dbReference>
<comment type="similarity">
    <text evidence="1">Belongs to the 'phage' integrase family.</text>
</comment>
<feature type="domain" description="Core-binding (CB)" evidence="7">
    <location>
        <begin position="62"/>
        <end position="145"/>
    </location>
</feature>
<dbReference type="GO" id="GO:0006310">
    <property type="term" value="P:DNA recombination"/>
    <property type="evidence" value="ECO:0007669"/>
    <property type="project" value="UniProtKB-KW"/>
</dbReference>
<dbReference type="Pfam" id="PF00589">
    <property type="entry name" value="Phage_integrase"/>
    <property type="match status" value="1"/>
</dbReference>
<dbReference type="InterPro" id="IPR010998">
    <property type="entry name" value="Integrase_recombinase_N"/>
</dbReference>
<dbReference type="InterPro" id="IPR004107">
    <property type="entry name" value="Integrase_SAM-like_N"/>
</dbReference>
<dbReference type="PROSITE" id="PS51900">
    <property type="entry name" value="CB"/>
    <property type="match status" value="1"/>
</dbReference>
<keyword evidence="2" id="KW-0229">DNA integration</keyword>
<feature type="domain" description="Tyr recombinase" evidence="6">
    <location>
        <begin position="172"/>
        <end position="369"/>
    </location>
</feature>
<dbReference type="EMBL" id="JADBEL010000003">
    <property type="protein sequence ID" value="MBE1553685.1"/>
    <property type="molecule type" value="Genomic_DNA"/>
</dbReference>
<dbReference type="InterPro" id="IPR011010">
    <property type="entry name" value="DNA_brk_join_enz"/>
</dbReference>
<dbReference type="PROSITE" id="PS51898">
    <property type="entry name" value="TYR_RECOMBINASE"/>
    <property type="match status" value="1"/>
</dbReference>
<keyword evidence="8" id="KW-0067">ATP-binding</keyword>
<evidence type="ECO:0000259" key="7">
    <source>
        <dbReference type="PROSITE" id="PS51900"/>
    </source>
</evidence>
<dbReference type="Proteomes" id="UP000658225">
    <property type="component" value="Unassembled WGS sequence"/>
</dbReference>
<name>A0A927MFK7_9BACL</name>
<comment type="caution">
    <text evidence="8">The sequence shown here is derived from an EMBL/GenBank/DDBJ whole genome shotgun (WGS) entry which is preliminary data.</text>
</comment>
<protein>
    <submittedName>
        <fullName evidence="8">ATP-dependent helicase/nuclease subunit A</fullName>
        <ecNumber evidence="8">3.1.-.-</ecNumber>
        <ecNumber evidence="8">3.6.4.12</ecNumber>
    </submittedName>
</protein>
<dbReference type="GO" id="GO:0016787">
    <property type="term" value="F:hydrolase activity"/>
    <property type="evidence" value="ECO:0007669"/>
    <property type="project" value="UniProtKB-KW"/>
</dbReference>
<dbReference type="SUPFAM" id="SSF56349">
    <property type="entry name" value="DNA breaking-rejoining enzymes"/>
    <property type="match status" value="1"/>
</dbReference>
<evidence type="ECO:0000256" key="3">
    <source>
        <dbReference type="ARBA" id="ARBA00023125"/>
    </source>
</evidence>
<evidence type="ECO:0000313" key="8">
    <source>
        <dbReference type="EMBL" id="MBE1553685.1"/>
    </source>
</evidence>
<proteinExistence type="inferred from homology"/>
<keyword evidence="4" id="KW-0233">DNA recombination</keyword>
<dbReference type="Pfam" id="PF14659">
    <property type="entry name" value="Phage_int_SAM_3"/>
    <property type="match status" value="1"/>
</dbReference>
<dbReference type="InterPro" id="IPR050090">
    <property type="entry name" value="Tyrosine_recombinase_XerCD"/>
</dbReference>
<keyword evidence="8" id="KW-0347">Helicase</keyword>
<keyword evidence="3 5" id="KW-0238">DNA-binding</keyword>
<organism evidence="8 9">
    <name type="scientific">Sporosarcina limicola</name>
    <dbReference type="NCBI Taxonomy" id="34101"/>
    <lineage>
        <taxon>Bacteria</taxon>
        <taxon>Bacillati</taxon>
        <taxon>Bacillota</taxon>
        <taxon>Bacilli</taxon>
        <taxon>Bacillales</taxon>
        <taxon>Caryophanaceae</taxon>
        <taxon>Sporosarcina</taxon>
    </lineage>
</organism>
<gene>
    <name evidence="8" type="ORF">H4683_000759</name>
</gene>
<dbReference type="PANTHER" id="PTHR30349">
    <property type="entry name" value="PHAGE INTEGRASE-RELATED"/>
    <property type="match status" value="1"/>
</dbReference>
<evidence type="ECO:0000256" key="5">
    <source>
        <dbReference type="PROSITE-ProRule" id="PRU01248"/>
    </source>
</evidence>
<dbReference type="EC" id="3.1.-.-" evidence="8"/>
<keyword evidence="8" id="KW-0547">Nucleotide-binding</keyword>
<keyword evidence="8" id="KW-0378">Hydrolase</keyword>
<dbReference type="AlphaFoldDB" id="A0A927MFK7"/>
<dbReference type="PANTHER" id="PTHR30349:SF64">
    <property type="entry name" value="PROPHAGE INTEGRASE INTD-RELATED"/>
    <property type="match status" value="1"/>
</dbReference>
<dbReference type="CDD" id="cd01189">
    <property type="entry name" value="INT_ICEBs1_C_like"/>
    <property type="match status" value="1"/>
</dbReference>
<evidence type="ECO:0000259" key="6">
    <source>
        <dbReference type="PROSITE" id="PS51898"/>
    </source>
</evidence>
<dbReference type="InterPro" id="IPR013762">
    <property type="entry name" value="Integrase-like_cat_sf"/>
</dbReference>
<dbReference type="GO" id="GO:0003677">
    <property type="term" value="F:DNA binding"/>
    <property type="evidence" value="ECO:0007669"/>
    <property type="project" value="UniProtKB-UniRule"/>
</dbReference>
<accession>A0A927MFK7</accession>